<evidence type="ECO:0000313" key="1">
    <source>
        <dbReference type="EMBL" id="QOR56710.1"/>
    </source>
</evidence>
<protein>
    <submittedName>
        <fullName evidence="1">Transcriptional regulator</fullName>
    </submittedName>
</protein>
<accession>A0A7M1RUK7</accession>
<reference evidence="1 2" key="1">
    <citation type="submission" date="2020-07" db="EMBL/GenBank/DDBJ databases">
        <title>Taxonomic proposal: Crassvirales, a new order of highly abundant and diverse bacterial viruses.</title>
        <authorList>
            <person name="Shkoporov A.N."/>
            <person name="Stockdale S.R."/>
            <person name="Guerin E."/>
            <person name="Ross R.P."/>
            <person name="Hill C."/>
        </authorList>
    </citation>
    <scope>NUCLEOTIDE SEQUENCE [LARGE SCALE GENOMIC DNA]</scope>
</reference>
<dbReference type="EMBL" id="MT774395">
    <property type="protein sequence ID" value="QOR56710.1"/>
    <property type="molecule type" value="Genomic_DNA"/>
</dbReference>
<name>A0A7M1RUK7_9CAUD</name>
<keyword evidence="2" id="KW-1185">Reference proteome</keyword>
<dbReference type="Proteomes" id="UP000594150">
    <property type="component" value="Segment"/>
</dbReference>
<sequence>MSDLIDTVLILPQYPIPSYKDGGIHIKKKNRGKFNALKKRTGKSTEELTHSKNPLTRKRAIFAQNAKKWKHKGRKKK</sequence>
<organism evidence="1 2">
    <name type="scientific">uncultured phage cr52_1</name>
    <dbReference type="NCBI Taxonomy" id="2772079"/>
    <lineage>
        <taxon>Viruses</taxon>
        <taxon>Duplodnaviria</taxon>
        <taxon>Heunggongvirae</taxon>
        <taxon>Uroviricota</taxon>
        <taxon>Caudoviricetes</taxon>
        <taxon>Crassvirales</taxon>
        <taxon>Suoliviridae</taxon>
        <taxon>Loutivirinae</taxon>
        <taxon>Buchavirus</taxon>
        <taxon>Buchavirus copri</taxon>
    </lineage>
</organism>
<evidence type="ECO:0000313" key="2">
    <source>
        <dbReference type="Proteomes" id="UP000594150"/>
    </source>
</evidence>
<dbReference type="RefSeq" id="YP_010112162.1">
    <property type="nucleotide sequence ID" value="NC_055888.1"/>
</dbReference>
<dbReference type="GeneID" id="65130623"/>
<proteinExistence type="predicted"/>
<dbReference type="KEGG" id="vg:65130623"/>